<reference evidence="2 3" key="1">
    <citation type="submission" date="2018-06" db="EMBL/GenBank/DDBJ databases">
        <authorList>
            <person name="Liu Z.-W."/>
        </authorList>
    </citation>
    <scope>NUCLEOTIDE SEQUENCE [LARGE SCALE GENOMIC DNA]</scope>
    <source>
        <strain evidence="2 3">2b14</strain>
    </source>
</reference>
<protein>
    <submittedName>
        <fullName evidence="2">SIMPL domain-containing protein</fullName>
    </submittedName>
</protein>
<reference evidence="2 3" key="2">
    <citation type="submission" date="2018-07" db="EMBL/GenBank/DDBJ databases">
        <title>Pontibacter sp. 2b14 genomic sequence and assembly.</title>
        <authorList>
            <person name="Du Z.-J."/>
        </authorList>
    </citation>
    <scope>NUCLEOTIDE SEQUENCE [LARGE SCALE GENOMIC DNA]</scope>
    <source>
        <strain evidence="2 3">2b14</strain>
    </source>
</reference>
<dbReference type="AlphaFoldDB" id="A0A364RDW2"/>
<dbReference type="EMBL" id="QMDV01000003">
    <property type="protein sequence ID" value="RAU82464.1"/>
    <property type="molecule type" value="Genomic_DNA"/>
</dbReference>
<comment type="caution">
    <text evidence="2">The sequence shown here is derived from an EMBL/GenBank/DDBJ whole genome shotgun (WGS) entry which is preliminary data.</text>
</comment>
<feature type="chain" id="PRO_5017015989" evidence="1">
    <location>
        <begin position="20"/>
        <end position="237"/>
    </location>
</feature>
<feature type="signal peptide" evidence="1">
    <location>
        <begin position="1"/>
        <end position="19"/>
    </location>
</feature>
<keyword evidence="1" id="KW-0732">Signal</keyword>
<dbReference type="Gene3D" id="3.30.110.170">
    <property type="entry name" value="Protein of unknown function (DUF541), domain 1"/>
    <property type="match status" value="1"/>
</dbReference>
<sequence>MNKLTLTAFLLLATLAASAQSKNFLDQPYLEVTGSADTLVTPNEIYIKILLSEKDTKDKTSVEAQEIKMAKALKDLGINIEKNLTTSDMASNFKTYFLKGKEVLKSKQYILKVSDAVTAGKVFGQLESLDISNTSIDRVDHSDVEGIKNILRSKAAENARTKALALTKPLKQTVGPAIHITDTEFRQRSYQSQGMLNEVVVTAYGVSGAAMKKDETPNIDFHKIELAANINVKFILK</sequence>
<evidence type="ECO:0000313" key="3">
    <source>
        <dbReference type="Proteomes" id="UP000251692"/>
    </source>
</evidence>
<proteinExistence type="predicted"/>
<dbReference type="OrthoDB" id="1118849at2"/>
<name>A0A364RDW2_9BACT</name>
<dbReference type="InterPro" id="IPR007497">
    <property type="entry name" value="SIMPL/DUF541"/>
</dbReference>
<evidence type="ECO:0000256" key="1">
    <source>
        <dbReference type="SAM" id="SignalP"/>
    </source>
</evidence>
<evidence type="ECO:0000313" key="2">
    <source>
        <dbReference type="EMBL" id="RAU82464.1"/>
    </source>
</evidence>
<gene>
    <name evidence="2" type="ORF">DP923_11815</name>
</gene>
<dbReference type="RefSeq" id="WP_112306056.1">
    <property type="nucleotide sequence ID" value="NZ_QMDV01000003.1"/>
</dbReference>
<keyword evidence="3" id="KW-1185">Reference proteome</keyword>
<dbReference type="Pfam" id="PF04402">
    <property type="entry name" value="SIMPL"/>
    <property type="match status" value="1"/>
</dbReference>
<organism evidence="2 3">
    <name type="scientific">Pontibacter arcticus</name>
    <dbReference type="NCBI Taxonomy" id="2080288"/>
    <lineage>
        <taxon>Bacteria</taxon>
        <taxon>Pseudomonadati</taxon>
        <taxon>Bacteroidota</taxon>
        <taxon>Cytophagia</taxon>
        <taxon>Cytophagales</taxon>
        <taxon>Hymenobacteraceae</taxon>
        <taxon>Pontibacter</taxon>
    </lineage>
</organism>
<accession>A0A364RDW2</accession>
<dbReference type="Proteomes" id="UP000251692">
    <property type="component" value="Unassembled WGS sequence"/>
</dbReference>